<sequence>MIMTAHDLAVVTAGLTTPSATRLLADRLTEAVSRHVPVEPHIVELREHARDIADNFITGFAPPALAAELDAVTRADGLIAVTPIFTASYSGLFKSFFDVVDNTALRGKPVLIAATGGTPRHSLALEHAVRPLFAYLRAIVMPTGVYAASQDWGGEGAAELSQRIDRAAAELADALSGRPASPEPEEEFVPFDELLRQQGR</sequence>
<reference evidence="6 7" key="1">
    <citation type="journal article" date="2009" name="Stand. Genomic Sci.">
        <title>Complete genome sequence of Saccharomonospora viridis type strain (P101).</title>
        <authorList>
            <person name="Pati A."/>
            <person name="Sikorski J."/>
            <person name="Nolan M."/>
            <person name="Lapidus A."/>
            <person name="Copeland A."/>
            <person name="Glavina Del Rio T."/>
            <person name="Lucas S."/>
            <person name="Chen F."/>
            <person name="Tice H."/>
            <person name="Pitluck S."/>
            <person name="Cheng J.F."/>
            <person name="Chertkov O."/>
            <person name="Brettin T."/>
            <person name="Han C."/>
            <person name="Detter J.C."/>
            <person name="Kuske C."/>
            <person name="Bruce D."/>
            <person name="Goodwin L."/>
            <person name="Chain P."/>
            <person name="D'haeseleer P."/>
            <person name="Chen A."/>
            <person name="Palaniappan K."/>
            <person name="Ivanova N."/>
            <person name="Mavromatis K."/>
            <person name="Mikhailova N."/>
            <person name="Rohde M."/>
            <person name="Tindall B.J."/>
            <person name="Goker M."/>
            <person name="Bristow J."/>
            <person name="Eisen J.A."/>
            <person name="Markowitz V."/>
            <person name="Hugenholtz P."/>
            <person name="Kyrpides N.C."/>
            <person name="Klenk H.P."/>
        </authorList>
    </citation>
    <scope>NUCLEOTIDE SEQUENCE [LARGE SCALE GENOMIC DNA]</scope>
    <source>
        <strain evidence="7">ATCC 15386 / DSM 43017 / JCM 3036 / NBRC 12207 / P101</strain>
    </source>
</reference>
<evidence type="ECO:0000256" key="3">
    <source>
        <dbReference type="ARBA" id="ARBA00023002"/>
    </source>
</evidence>
<keyword evidence="3" id="KW-0560">Oxidoreductase</keyword>
<accession>C7MXU5</accession>
<dbReference type="STRING" id="471857.Svir_30480"/>
<feature type="region of interest" description="Disordered" evidence="4">
    <location>
        <begin position="173"/>
        <end position="200"/>
    </location>
</feature>
<dbReference type="Proteomes" id="UP000000841">
    <property type="component" value="Chromosome"/>
</dbReference>
<dbReference type="InterPro" id="IPR029039">
    <property type="entry name" value="Flavoprotein-like_sf"/>
</dbReference>
<dbReference type="InterPro" id="IPR023932">
    <property type="entry name" value="CE1759_FMN_reduct"/>
</dbReference>
<dbReference type="Gene3D" id="3.40.50.360">
    <property type="match status" value="1"/>
</dbReference>
<dbReference type="eggNOG" id="COG0431">
    <property type="taxonomic scope" value="Bacteria"/>
</dbReference>
<dbReference type="GO" id="GO:0016491">
    <property type="term" value="F:oxidoreductase activity"/>
    <property type="evidence" value="ECO:0007669"/>
    <property type="project" value="UniProtKB-KW"/>
</dbReference>
<gene>
    <name evidence="6" type="ordered locus">Svir_30480</name>
</gene>
<dbReference type="PANTHER" id="PTHR43408">
    <property type="entry name" value="FMN REDUCTASE (NADPH)"/>
    <property type="match status" value="1"/>
</dbReference>
<dbReference type="AlphaFoldDB" id="C7MXU5"/>
<dbReference type="EMBL" id="CP001683">
    <property type="protein sequence ID" value="ACU98023.1"/>
    <property type="molecule type" value="Genomic_DNA"/>
</dbReference>
<feature type="domain" description="NADPH-dependent FMN reductase-like" evidence="5">
    <location>
        <begin position="9"/>
        <end position="152"/>
    </location>
</feature>
<organism evidence="6 7">
    <name type="scientific">Saccharomonospora viridis (strain ATCC 15386 / DSM 43017 / JCM 3036 / CCUG 5913 / NBRC 12207 / NCIMB 9602 / P101)</name>
    <name type="common">Thermoactinomyces viridis</name>
    <dbReference type="NCBI Taxonomy" id="471857"/>
    <lineage>
        <taxon>Bacteria</taxon>
        <taxon>Bacillati</taxon>
        <taxon>Actinomycetota</taxon>
        <taxon>Actinomycetes</taxon>
        <taxon>Pseudonocardiales</taxon>
        <taxon>Pseudonocardiaceae</taxon>
        <taxon>Saccharomonospora</taxon>
    </lineage>
</organism>
<evidence type="ECO:0000256" key="4">
    <source>
        <dbReference type="SAM" id="MobiDB-lite"/>
    </source>
</evidence>
<evidence type="ECO:0000259" key="5">
    <source>
        <dbReference type="Pfam" id="PF03358"/>
    </source>
</evidence>
<dbReference type="PANTHER" id="PTHR43408:SF2">
    <property type="entry name" value="FMN REDUCTASE (NADPH)"/>
    <property type="match status" value="1"/>
</dbReference>
<evidence type="ECO:0000313" key="6">
    <source>
        <dbReference type="EMBL" id="ACU98023.1"/>
    </source>
</evidence>
<protein>
    <submittedName>
        <fullName evidence="6">Predicted flavoprotein</fullName>
    </submittedName>
</protein>
<dbReference type="InterPro" id="IPR051814">
    <property type="entry name" value="NAD(P)H-dep_FMN_reductase"/>
</dbReference>
<proteinExistence type="predicted"/>
<dbReference type="HOGENOM" id="CLU_055322_3_1_11"/>
<evidence type="ECO:0000256" key="2">
    <source>
        <dbReference type="ARBA" id="ARBA00022643"/>
    </source>
</evidence>
<keyword evidence="2" id="KW-0288">FMN</keyword>
<dbReference type="KEGG" id="svi:Svir_30480"/>
<dbReference type="SUPFAM" id="SSF52218">
    <property type="entry name" value="Flavoproteins"/>
    <property type="match status" value="1"/>
</dbReference>
<keyword evidence="1" id="KW-0285">Flavoprotein</keyword>
<dbReference type="NCBIfam" id="TIGR04037">
    <property type="entry name" value="LLM_duo_CE1759"/>
    <property type="match status" value="1"/>
</dbReference>
<dbReference type="Pfam" id="PF03358">
    <property type="entry name" value="FMN_red"/>
    <property type="match status" value="1"/>
</dbReference>
<evidence type="ECO:0000313" key="7">
    <source>
        <dbReference type="Proteomes" id="UP000000841"/>
    </source>
</evidence>
<dbReference type="InterPro" id="IPR005025">
    <property type="entry name" value="FMN_Rdtase-like_dom"/>
</dbReference>
<keyword evidence="7" id="KW-1185">Reference proteome</keyword>
<evidence type="ECO:0000256" key="1">
    <source>
        <dbReference type="ARBA" id="ARBA00022630"/>
    </source>
</evidence>
<name>C7MXU5_SACVD</name>